<dbReference type="Gene3D" id="3.40.525.10">
    <property type="entry name" value="CRAL-TRIO lipid binding domain"/>
    <property type="match status" value="1"/>
</dbReference>
<dbReference type="Proteomes" id="UP000036987">
    <property type="component" value="Unassembled WGS sequence"/>
</dbReference>
<feature type="domain" description="CRAL-TRIO" evidence="1">
    <location>
        <begin position="80"/>
        <end position="243"/>
    </location>
</feature>
<dbReference type="OMA" id="DEEPDYC"/>
<accession>A0A0K9PJ43</accession>
<dbReference type="FunFam" id="3.40.525.10:FF:000008">
    <property type="entry name" value="Phosphatidylinositol transfer protein 3"/>
    <property type="match status" value="1"/>
</dbReference>
<organism evidence="2 3">
    <name type="scientific">Zostera marina</name>
    <name type="common">Eelgrass</name>
    <dbReference type="NCBI Taxonomy" id="29655"/>
    <lineage>
        <taxon>Eukaryota</taxon>
        <taxon>Viridiplantae</taxon>
        <taxon>Streptophyta</taxon>
        <taxon>Embryophyta</taxon>
        <taxon>Tracheophyta</taxon>
        <taxon>Spermatophyta</taxon>
        <taxon>Magnoliopsida</taxon>
        <taxon>Liliopsida</taxon>
        <taxon>Zosteraceae</taxon>
        <taxon>Zostera</taxon>
    </lineage>
</organism>
<comment type="caution">
    <text evidence="2">The sequence shown here is derived from an EMBL/GenBank/DDBJ whole genome shotgun (WGS) entry which is preliminary data.</text>
</comment>
<dbReference type="AlphaFoldDB" id="A0A0K9PJ43"/>
<name>A0A0K9PJ43_ZOSMR</name>
<evidence type="ECO:0000313" key="3">
    <source>
        <dbReference type="Proteomes" id="UP000036987"/>
    </source>
</evidence>
<dbReference type="CDD" id="cd00170">
    <property type="entry name" value="SEC14"/>
    <property type="match status" value="1"/>
</dbReference>
<dbReference type="InterPro" id="IPR001251">
    <property type="entry name" value="CRAL-TRIO_dom"/>
</dbReference>
<gene>
    <name evidence="2" type="ORF">ZOSMA_224G00210</name>
</gene>
<evidence type="ECO:0000313" key="2">
    <source>
        <dbReference type="EMBL" id="KMZ68984.1"/>
    </source>
</evidence>
<proteinExistence type="predicted"/>
<dbReference type="SUPFAM" id="SSF52087">
    <property type="entry name" value="CRAL/TRIO domain"/>
    <property type="match status" value="1"/>
</dbReference>
<dbReference type="InterPro" id="IPR036865">
    <property type="entry name" value="CRAL-TRIO_dom_sf"/>
</dbReference>
<dbReference type="PANTHER" id="PTHR45824:SF6">
    <property type="entry name" value="F16L1.9 PROTEIN"/>
    <property type="match status" value="1"/>
</dbReference>
<dbReference type="SMART" id="SM00516">
    <property type="entry name" value="SEC14"/>
    <property type="match status" value="1"/>
</dbReference>
<dbReference type="PROSITE" id="PS50191">
    <property type="entry name" value="CRAL_TRIO"/>
    <property type="match status" value="1"/>
</dbReference>
<reference evidence="3" key="1">
    <citation type="journal article" date="2016" name="Nature">
        <title>The genome of the seagrass Zostera marina reveals angiosperm adaptation to the sea.</title>
        <authorList>
            <person name="Olsen J.L."/>
            <person name="Rouze P."/>
            <person name="Verhelst B."/>
            <person name="Lin Y.-C."/>
            <person name="Bayer T."/>
            <person name="Collen J."/>
            <person name="Dattolo E."/>
            <person name="De Paoli E."/>
            <person name="Dittami S."/>
            <person name="Maumus F."/>
            <person name="Michel G."/>
            <person name="Kersting A."/>
            <person name="Lauritano C."/>
            <person name="Lohaus R."/>
            <person name="Toepel M."/>
            <person name="Tonon T."/>
            <person name="Vanneste K."/>
            <person name="Amirebrahimi M."/>
            <person name="Brakel J."/>
            <person name="Bostroem C."/>
            <person name="Chovatia M."/>
            <person name="Grimwood J."/>
            <person name="Jenkins J.W."/>
            <person name="Jueterbock A."/>
            <person name="Mraz A."/>
            <person name="Stam W.T."/>
            <person name="Tice H."/>
            <person name="Bornberg-Bauer E."/>
            <person name="Green P.J."/>
            <person name="Pearson G.A."/>
            <person name="Procaccini G."/>
            <person name="Duarte C.M."/>
            <person name="Schmutz J."/>
            <person name="Reusch T.B.H."/>
            <person name="Van de Peer Y."/>
        </authorList>
    </citation>
    <scope>NUCLEOTIDE SEQUENCE [LARGE SCALE GENOMIC DNA]</scope>
    <source>
        <strain evidence="3">cv. Finnish</strain>
    </source>
</reference>
<dbReference type="STRING" id="29655.A0A0K9PJ43"/>
<keyword evidence="3" id="KW-1185">Reference proteome</keyword>
<evidence type="ECO:0000259" key="1">
    <source>
        <dbReference type="PROSITE" id="PS50191"/>
    </source>
</evidence>
<dbReference type="InterPro" id="IPR052578">
    <property type="entry name" value="PI_Transfer_CRAL-TRIO"/>
</dbReference>
<protein>
    <submittedName>
        <fullName evidence="2">Sec14p-like phosphatidylinositol transfer family protein</fullName>
    </submittedName>
</protein>
<sequence length="279" mass="32715">MSTRNLESIASKSYSEEQKAKISEIRASLGQLPEKLSLYCSDSSIRRHLIARNWDLKKSRKMLKNTLKWRRWYKPDEISWDDISKEAETGKIYRTDYLDRLGRAVLVMKPSSQNTNSAKGQIKYLVYSMENAILNLPPHQQQMVWIIDFEGFKLSHISINITKETARILQDHYPERLGVAIMYNPPKFFESFWKLSKPFLEPRTVAKVHFVYSNDPNSMQIIHDIFDMEKLEQTFGGKDKAGFNFEQYAERMKSDDRRMSLIWTEATESETPDHTTADQ</sequence>
<dbReference type="SUPFAM" id="SSF46938">
    <property type="entry name" value="CRAL/TRIO N-terminal domain"/>
    <property type="match status" value="1"/>
</dbReference>
<dbReference type="OrthoDB" id="75724at2759"/>
<dbReference type="Pfam" id="PF00650">
    <property type="entry name" value="CRAL_TRIO"/>
    <property type="match status" value="1"/>
</dbReference>
<dbReference type="GO" id="GO:0008526">
    <property type="term" value="F:phosphatidylinositol transfer activity"/>
    <property type="evidence" value="ECO:0000318"/>
    <property type="project" value="GO_Central"/>
</dbReference>
<dbReference type="InterPro" id="IPR036273">
    <property type="entry name" value="CRAL/TRIO_N_dom_sf"/>
</dbReference>
<dbReference type="EMBL" id="LFYR01000798">
    <property type="protein sequence ID" value="KMZ68984.1"/>
    <property type="molecule type" value="Genomic_DNA"/>
</dbReference>
<dbReference type="PANTHER" id="PTHR45824">
    <property type="entry name" value="GH16843P"/>
    <property type="match status" value="1"/>
</dbReference>